<dbReference type="InterPro" id="IPR015421">
    <property type="entry name" value="PyrdxlP-dep_Trfase_major"/>
</dbReference>
<dbReference type="PANTHER" id="PTHR43586">
    <property type="entry name" value="CYSTEINE DESULFURASE"/>
    <property type="match status" value="1"/>
</dbReference>
<dbReference type="Pfam" id="PF00266">
    <property type="entry name" value="Aminotran_5"/>
    <property type="match status" value="1"/>
</dbReference>
<keyword evidence="3" id="KW-0808">Transferase</keyword>
<name>A0A927F4U2_9BACT</name>
<dbReference type="RefSeq" id="WP_191615036.1">
    <property type="nucleotide sequence ID" value="NZ_JACYFG010000002.1"/>
</dbReference>
<evidence type="ECO:0000313" key="4">
    <source>
        <dbReference type="Proteomes" id="UP000622317"/>
    </source>
</evidence>
<dbReference type="SUPFAM" id="SSF53383">
    <property type="entry name" value="PLP-dependent transferases"/>
    <property type="match status" value="1"/>
</dbReference>
<organism evidence="3 4">
    <name type="scientific">Pelagicoccus enzymogenes</name>
    <dbReference type="NCBI Taxonomy" id="2773457"/>
    <lineage>
        <taxon>Bacteria</taxon>
        <taxon>Pseudomonadati</taxon>
        <taxon>Verrucomicrobiota</taxon>
        <taxon>Opitutia</taxon>
        <taxon>Puniceicoccales</taxon>
        <taxon>Pelagicoccaceae</taxon>
        <taxon>Pelagicoccus</taxon>
    </lineage>
</organism>
<comment type="caution">
    <text evidence="3">The sequence shown here is derived from an EMBL/GenBank/DDBJ whole genome shotgun (WGS) entry which is preliminary data.</text>
</comment>
<feature type="domain" description="Aminotransferase class V" evidence="2">
    <location>
        <begin position="79"/>
        <end position="385"/>
    </location>
</feature>
<evidence type="ECO:0000313" key="3">
    <source>
        <dbReference type="EMBL" id="MBD5777904.1"/>
    </source>
</evidence>
<dbReference type="Gene3D" id="3.40.640.10">
    <property type="entry name" value="Type I PLP-dependent aspartate aminotransferase-like (Major domain)"/>
    <property type="match status" value="1"/>
</dbReference>
<dbReference type="GO" id="GO:0008483">
    <property type="term" value="F:transaminase activity"/>
    <property type="evidence" value="ECO:0007669"/>
    <property type="project" value="UniProtKB-KW"/>
</dbReference>
<protein>
    <submittedName>
        <fullName evidence="3">Aminotransferase class V-fold PLP-dependent enzyme</fullName>
    </submittedName>
</protein>
<evidence type="ECO:0000256" key="1">
    <source>
        <dbReference type="ARBA" id="ARBA00022898"/>
    </source>
</evidence>
<proteinExistence type="predicted"/>
<dbReference type="Proteomes" id="UP000622317">
    <property type="component" value="Unassembled WGS sequence"/>
</dbReference>
<dbReference type="InterPro" id="IPR000192">
    <property type="entry name" value="Aminotrans_V_dom"/>
</dbReference>
<evidence type="ECO:0000259" key="2">
    <source>
        <dbReference type="Pfam" id="PF00266"/>
    </source>
</evidence>
<keyword evidence="4" id="KW-1185">Reference proteome</keyword>
<dbReference type="PROSITE" id="PS51318">
    <property type="entry name" value="TAT"/>
    <property type="match status" value="1"/>
</dbReference>
<sequence length="426" mass="46610">MGFMDRKGFLRTIAASGAGAMLGGKLLGKTQAAASGAQEGAWKASNWNEVRSLFPLRKEVCYLNTGGLGPASQPVLDAMAQQNQMQARIGEHFHKYFGEARETAAAFFGVQPSEIAFVRNASEGNSILSSGLSLRKGDEVVFESHAHPGGSFAWMNRQKLDGVKVKVFEPSSVSPEENLDRLFAQVTKRTRVIQVSHVTATTGLIFDIPAIAAEAKRRGIWLHVDGAQSAGMFPFNLRELSCDSYATSGHKWLNGPIETGIVYIAAERNDEVDCSHLGAYSDDGYELPTSLEYVDAARRHEYGTRNAASILGLQTALELQTQIGKERIARHGAGLSQLVLQGLQEIDGLEILSPLDPAMRSSILTFRVPGVSCMDLSARLSKEHQFRTRVVTEQDLNGVRASWHVYHQEEDARRYVEAVRATVASF</sequence>
<dbReference type="InterPro" id="IPR015424">
    <property type="entry name" value="PyrdxlP-dep_Trfase"/>
</dbReference>
<dbReference type="PANTHER" id="PTHR43586:SF15">
    <property type="entry name" value="BLR3095 PROTEIN"/>
    <property type="match status" value="1"/>
</dbReference>
<keyword evidence="1" id="KW-0663">Pyridoxal phosphate</keyword>
<keyword evidence="3" id="KW-0032">Aminotransferase</keyword>
<dbReference type="EMBL" id="JACYFG010000002">
    <property type="protein sequence ID" value="MBD5777904.1"/>
    <property type="molecule type" value="Genomic_DNA"/>
</dbReference>
<accession>A0A927F4U2</accession>
<dbReference type="Gene3D" id="3.90.1150.10">
    <property type="entry name" value="Aspartate Aminotransferase, domain 1"/>
    <property type="match status" value="1"/>
</dbReference>
<dbReference type="InterPro" id="IPR015422">
    <property type="entry name" value="PyrdxlP-dep_Trfase_small"/>
</dbReference>
<reference evidence="3" key="1">
    <citation type="submission" date="2020-09" db="EMBL/GenBank/DDBJ databases">
        <title>Pelagicoccus enzymogenes sp. nov. with an EPS production, isolated from marine sediment.</title>
        <authorList>
            <person name="Feng X."/>
        </authorList>
    </citation>
    <scope>NUCLEOTIDE SEQUENCE</scope>
    <source>
        <strain evidence="3">NFK12</strain>
    </source>
</reference>
<dbReference type="InterPro" id="IPR006311">
    <property type="entry name" value="TAT_signal"/>
</dbReference>
<dbReference type="AlphaFoldDB" id="A0A927F4U2"/>
<gene>
    <name evidence="3" type="ORF">IEN85_00155</name>
</gene>